<dbReference type="OrthoDB" id="4768456at2759"/>
<reference evidence="3" key="1">
    <citation type="journal article" date="2021" name="Nat. Commun.">
        <title>Genetic determinants of endophytism in the Arabidopsis root mycobiome.</title>
        <authorList>
            <person name="Mesny F."/>
            <person name="Miyauchi S."/>
            <person name="Thiergart T."/>
            <person name="Pickel B."/>
            <person name="Atanasova L."/>
            <person name="Karlsson M."/>
            <person name="Huettel B."/>
            <person name="Barry K.W."/>
            <person name="Haridas S."/>
            <person name="Chen C."/>
            <person name="Bauer D."/>
            <person name="Andreopoulos W."/>
            <person name="Pangilinan J."/>
            <person name="LaButti K."/>
            <person name="Riley R."/>
            <person name="Lipzen A."/>
            <person name="Clum A."/>
            <person name="Drula E."/>
            <person name="Henrissat B."/>
            <person name="Kohler A."/>
            <person name="Grigoriev I.V."/>
            <person name="Martin F.M."/>
            <person name="Hacquard S."/>
        </authorList>
    </citation>
    <scope>NUCLEOTIDE SEQUENCE</scope>
    <source>
        <strain evidence="3">MPI-CAGE-CH-0230</strain>
    </source>
</reference>
<dbReference type="PANTHER" id="PTHR47700:SF2">
    <property type="entry name" value="CHITINASE"/>
    <property type="match status" value="1"/>
</dbReference>
<gene>
    <name evidence="3" type="ORF">B0I36DRAFT_374133</name>
</gene>
<dbReference type="PANTHER" id="PTHR47700">
    <property type="entry name" value="V CHITINASE, PUTATIVE (AFU_ORTHOLOGUE AFUA_6G13720)-RELATED"/>
    <property type="match status" value="1"/>
</dbReference>
<protein>
    <recommendedName>
        <fullName evidence="5">Chitinase</fullName>
    </recommendedName>
</protein>
<dbReference type="Proteomes" id="UP000756346">
    <property type="component" value="Unassembled WGS sequence"/>
</dbReference>
<keyword evidence="2" id="KW-0843">Virulence</keyword>
<proteinExistence type="predicted"/>
<dbReference type="InterPro" id="IPR053214">
    <property type="entry name" value="LysM12-like"/>
</dbReference>
<dbReference type="InterPro" id="IPR017853">
    <property type="entry name" value="GH"/>
</dbReference>
<evidence type="ECO:0000256" key="2">
    <source>
        <dbReference type="ARBA" id="ARBA00023026"/>
    </source>
</evidence>
<accession>A0A9P8Y6Z3</accession>
<comment type="caution">
    <text evidence="3">The sequence shown here is derived from an EMBL/GenBank/DDBJ whole genome shotgun (WGS) entry which is preliminary data.</text>
</comment>
<dbReference type="SUPFAM" id="SSF54556">
    <property type="entry name" value="Chitinase insertion domain"/>
    <property type="match status" value="1"/>
</dbReference>
<evidence type="ECO:0000313" key="4">
    <source>
        <dbReference type="Proteomes" id="UP000756346"/>
    </source>
</evidence>
<evidence type="ECO:0000313" key="3">
    <source>
        <dbReference type="EMBL" id="KAH7031107.1"/>
    </source>
</evidence>
<dbReference type="AlphaFoldDB" id="A0A9P8Y6Z3"/>
<evidence type="ECO:0008006" key="5">
    <source>
        <dbReference type="Google" id="ProtNLM"/>
    </source>
</evidence>
<dbReference type="Gene3D" id="3.20.20.80">
    <property type="entry name" value="Glycosidases"/>
    <property type="match status" value="1"/>
</dbReference>
<dbReference type="GO" id="GO:0008061">
    <property type="term" value="F:chitin binding"/>
    <property type="evidence" value="ECO:0007669"/>
    <property type="project" value="UniProtKB-KW"/>
</dbReference>
<dbReference type="GeneID" id="70189795"/>
<dbReference type="SUPFAM" id="SSF51445">
    <property type="entry name" value="(Trans)glycosidases"/>
    <property type="match status" value="1"/>
</dbReference>
<sequence length="152" mass="17037">MNLFPYARGNCNGGRVRDDENIEINDMIVRASVPLNKVVVGVASYGRTFKMEQAGCDWAMCKFTGSARKSLAAKGLCTDAAGYTSNAEINEILQNKRVTKTWTVNSNFIVYNDTGWVAWMGDEFKKKREGIYAWYNFAGTSDWAVDLQSFSE</sequence>
<keyword evidence="1" id="KW-0147">Chitin-binding</keyword>
<dbReference type="EMBL" id="JAGTJQ010000005">
    <property type="protein sequence ID" value="KAH7031107.1"/>
    <property type="molecule type" value="Genomic_DNA"/>
</dbReference>
<evidence type="ECO:0000256" key="1">
    <source>
        <dbReference type="ARBA" id="ARBA00022669"/>
    </source>
</evidence>
<dbReference type="Gene3D" id="3.10.50.10">
    <property type="match status" value="1"/>
</dbReference>
<dbReference type="InterPro" id="IPR029070">
    <property type="entry name" value="Chitinase_insertion_sf"/>
</dbReference>
<name>A0A9P8Y6Z3_9PEZI</name>
<dbReference type="RefSeq" id="XP_046012787.1">
    <property type="nucleotide sequence ID" value="XM_046160249.1"/>
</dbReference>
<organism evidence="3 4">
    <name type="scientific">Microdochium trichocladiopsis</name>
    <dbReference type="NCBI Taxonomy" id="1682393"/>
    <lineage>
        <taxon>Eukaryota</taxon>
        <taxon>Fungi</taxon>
        <taxon>Dikarya</taxon>
        <taxon>Ascomycota</taxon>
        <taxon>Pezizomycotina</taxon>
        <taxon>Sordariomycetes</taxon>
        <taxon>Xylariomycetidae</taxon>
        <taxon>Xylariales</taxon>
        <taxon>Microdochiaceae</taxon>
        <taxon>Microdochium</taxon>
    </lineage>
</organism>
<keyword evidence="4" id="KW-1185">Reference proteome</keyword>